<protein>
    <submittedName>
        <fullName evidence="1">Uncharacterized protein</fullName>
    </submittedName>
</protein>
<dbReference type="EMBL" id="GBRH01165684">
    <property type="protein sequence ID" value="JAE32212.1"/>
    <property type="molecule type" value="Transcribed_RNA"/>
</dbReference>
<evidence type="ECO:0000313" key="1">
    <source>
        <dbReference type="EMBL" id="JAE32212.1"/>
    </source>
</evidence>
<proteinExistence type="predicted"/>
<sequence>MIKDMCLSSSGAVFGFVDYVESNNYLQSSSLPFTSPWDLISRLLPGAYKLLSCCSEIIYICWL</sequence>
<name>A0A0A9H649_ARUDO</name>
<organism evidence="1">
    <name type="scientific">Arundo donax</name>
    <name type="common">Giant reed</name>
    <name type="synonym">Donax arundinaceus</name>
    <dbReference type="NCBI Taxonomy" id="35708"/>
    <lineage>
        <taxon>Eukaryota</taxon>
        <taxon>Viridiplantae</taxon>
        <taxon>Streptophyta</taxon>
        <taxon>Embryophyta</taxon>
        <taxon>Tracheophyta</taxon>
        <taxon>Spermatophyta</taxon>
        <taxon>Magnoliopsida</taxon>
        <taxon>Liliopsida</taxon>
        <taxon>Poales</taxon>
        <taxon>Poaceae</taxon>
        <taxon>PACMAD clade</taxon>
        <taxon>Arundinoideae</taxon>
        <taxon>Arundineae</taxon>
        <taxon>Arundo</taxon>
    </lineage>
</organism>
<accession>A0A0A9H649</accession>
<reference evidence="1" key="1">
    <citation type="submission" date="2014-09" db="EMBL/GenBank/DDBJ databases">
        <authorList>
            <person name="Magalhaes I.L.F."/>
            <person name="Oliveira U."/>
            <person name="Santos F.R."/>
            <person name="Vidigal T.H.D.A."/>
            <person name="Brescovit A.D."/>
            <person name="Santos A.J."/>
        </authorList>
    </citation>
    <scope>NUCLEOTIDE SEQUENCE</scope>
    <source>
        <tissue evidence="1">Shoot tissue taken approximately 20 cm above the soil surface</tissue>
    </source>
</reference>
<dbReference type="AlphaFoldDB" id="A0A0A9H649"/>
<reference evidence="1" key="2">
    <citation type="journal article" date="2015" name="Data Brief">
        <title>Shoot transcriptome of the giant reed, Arundo donax.</title>
        <authorList>
            <person name="Barrero R.A."/>
            <person name="Guerrero F.D."/>
            <person name="Moolhuijzen P."/>
            <person name="Goolsby J.A."/>
            <person name="Tidwell J."/>
            <person name="Bellgard S.E."/>
            <person name="Bellgard M.I."/>
        </authorList>
    </citation>
    <scope>NUCLEOTIDE SEQUENCE</scope>
    <source>
        <tissue evidence="1">Shoot tissue taken approximately 20 cm above the soil surface</tissue>
    </source>
</reference>